<feature type="domain" description="HTH arsR-type" evidence="2">
    <location>
        <begin position="75"/>
        <end position="170"/>
    </location>
</feature>
<dbReference type="InterPro" id="IPR011991">
    <property type="entry name" value="ArsR-like_HTH"/>
</dbReference>
<dbReference type="PROSITE" id="PS50987">
    <property type="entry name" value="HTH_ARSR_2"/>
    <property type="match status" value="1"/>
</dbReference>
<dbReference type="PANTHER" id="PTHR38600">
    <property type="entry name" value="TRANSCRIPTIONAL REGULATORY PROTEIN"/>
    <property type="match status" value="1"/>
</dbReference>
<evidence type="ECO:0000256" key="1">
    <source>
        <dbReference type="SAM" id="MobiDB-lite"/>
    </source>
</evidence>
<feature type="region of interest" description="Disordered" evidence="1">
    <location>
        <begin position="180"/>
        <end position="199"/>
    </location>
</feature>
<sequence>MTISSRLSLICDSPALRRERKGASRHKLAPFLYPVDRGRGVERSSTEWGSTVHHSVTQPKHFSLDLTIAAADAILKSMLNYSEIDSILRALVEPTRRQILERLSRGPATVSQLAEPFGMTFAAVLQHLQTLEACGLIRSEKTGRVRTCRIEPGGLAPLADWITERRIPAERHLDRLGQILAEADQSPPKVQDQEKDEQT</sequence>
<organism evidence="3 4">
    <name type="scientific">Mesorhizobium qingshengii</name>
    <dbReference type="NCBI Taxonomy" id="1165689"/>
    <lineage>
        <taxon>Bacteria</taxon>
        <taxon>Pseudomonadati</taxon>
        <taxon>Pseudomonadota</taxon>
        <taxon>Alphaproteobacteria</taxon>
        <taxon>Hyphomicrobiales</taxon>
        <taxon>Phyllobacteriaceae</taxon>
        <taxon>Mesorhizobium</taxon>
    </lineage>
</organism>
<dbReference type="CDD" id="cd00090">
    <property type="entry name" value="HTH_ARSR"/>
    <property type="match status" value="1"/>
</dbReference>
<evidence type="ECO:0000313" key="3">
    <source>
        <dbReference type="EMBL" id="SDA96845.1"/>
    </source>
</evidence>
<dbReference type="GO" id="GO:0003700">
    <property type="term" value="F:DNA-binding transcription factor activity"/>
    <property type="evidence" value="ECO:0007669"/>
    <property type="project" value="InterPro"/>
</dbReference>
<dbReference type="Gene3D" id="1.10.10.10">
    <property type="entry name" value="Winged helix-like DNA-binding domain superfamily/Winged helix DNA-binding domain"/>
    <property type="match status" value="1"/>
</dbReference>
<dbReference type="InterPro" id="IPR036390">
    <property type="entry name" value="WH_DNA-bd_sf"/>
</dbReference>
<dbReference type="SMART" id="SM00418">
    <property type="entry name" value="HTH_ARSR"/>
    <property type="match status" value="1"/>
</dbReference>
<proteinExistence type="predicted"/>
<dbReference type="AlphaFoldDB" id="A0A1G5ZQC6"/>
<reference evidence="3 4" key="1">
    <citation type="submission" date="2016-10" db="EMBL/GenBank/DDBJ databases">
        <authorList>
            <person name="de Groot N.N."/>
        </authorList>
    </citation>
    <scope>NUCLEOTIDE SEQUENCE [LARGE SCALE GENOMIC DNA]</scope>
    <source>
        <strain evidence="3 4">CGMCC 1.12097</strain>
    </source>
</reference>
<dbReference type="InterPro" id="IPR036388">
    <property type="entry name" value="WH-like_DNA-bd_sf"/>
</dbReference>
<dbReference type="InterPro" id="IPR001845">
    <property type="entry name" value="HTH_ArsR_DNA-bd_dom"/>
</dbReference>
<dbReference type="SUPFAM" id="SSF46785">
    <property type="entry name" value="Winged helix' DNA-binding domain"/>
    <property type="match status" value="1"/>
</dbReference>
<evidence type="ECO:0000313" key="4">
    <source>
        <dbReference type="Proteomes" id="UP000198588"/>
    </source>
</evidence>
<name>A0A1G5ZQC6_9HYPH</name>
<dbReference type="NCBIfam" id="NF033788">
    <property type="entry name" value="HTH_metalloreg"/>
    <property type="match status" value="1"/>
</dbReference>
<accession>A0A1G5ZQC6</accession>
<dbReference type="PANTHER" id="PTHR38600:SF2">
    <property type="entry name" value="SLL0088 PROTEIN"/>
    <property type="match status" value="1"/>
</dbReference>
<dbReference type="STRING" id="1165689.SAMN02927914_05732"/>
<protein>
    <submittedName>
        <fullName evidence="3">DNA-binding transcriptional regulator, ArsR family</fullName>
    </submittedName>
</protein>
<dbReference type="EMBL" id="FMXM01000025">
    <property type="protein sequence ID" value="SDA96845.1"/>
    <property type="molecule type" value="Genomic_DNA"/>
</dbReference>
<dbReference type="GO" id="GO:0003677">
    <property type="term" value="F:DNA binding"/>
    <property type="evidence" value="ECO:0007669"/>
    <property type="project" value="UniProtKB-KW"/>
</dbReference>
<gene>
    <name evidence="3" type="ORF">SAMN02927914_05732</name>
</gene>
<evidence type="ECO:0000259" key="2">
    <source>
        <dbReference type="PROSITE" id="PS50987"/>
    </source>
</evidence>
<dbReference type="Pfam" id="PF01022">
    <property type="entry name" value="HTH_5"/>
    <property type="match status" value="1"/>
</dbReference>
<keyword evidence="3" id="KW-0238">DNA-binding</keyword>
<dbReference type="Proteomes" id="UP000198588">
    <property type="component" value="Unassembled WGS sequence"/>
</dbReference>